<dbReference type="InterPro" id="IPR018202">
    <property type="entry name" value="Ser_caboxypep_ser_AS"/>
</dbReference>
<evidence type="ECO:0000256" key="6">
    <source>
        <dbReference type="ARBA" id="ARBA00022692"/>
    </source>
</evidence>
<keyword evidence="10" id="KW-1133">Transmembrane helix</keyword>
<feature type="signal peptide" evidence="15">
    <location>
        <begin position="1"/>
        <end position="21"/>
    </location>
</feature>
<evidence type="ECO:0000256" key="12">
    <source>
        <dbReference type="ARBA" id="ARBA00023136"/>
    </source>
</evidence>
<evidence type="ECO:0000256" key="4">
    <source>
        <dbReference type="ARBA" id="ARBA00022645"/>
    </source>
</evidence>
<keyword evidence="12" id="KW-0472">Membrane</keyword>
<evidence type="ECO:0000256" key="15">
    <source>
        <dbReference type="RuleBase" id="RU361156"/>
    </source>
</evidence>
<organism evidence="16 17">
    <name type="scientific">Aspergillus chevalieri</name>
    <name type="common">Eurotium chevalieri</name>
    <dbReference type="NCBI Taxonomy" id="182096"/>
    <lineage>
        <taxon>Eukaryota</taxon>
        <taxon>Fungi</taxon>
        <taxon>Dikarya</taxon>
        <taxon>Ascomycota</taxon>
        <taxon>Pezizomycotina</taxon>
        <taxon>Eurotiomycetes</taxon>
        <taxon>Eurotiomycetidae</taxon>
        <taxon>Eurotiales</taxon>
        <taxon>Aspergillaceae</taxon>
        <taxon>Aspergillus</taxon>
        <taxon>Aspergillus subgen. Aspergillus</taxon>
    </lineage>
</organism>
<proteinExistence type="inferred from homology"/>
<accession>A0A7R7VI61</accession>
<evidence type="ECO:0000256" key="11">
    <source>
        <dbReference type="ARBA" id="ARBA00023034"/>
    </source>
</evidence>
<evidence type="ECO:0000313" key="16">
    <source>
        <dbReference type="EMBL" id="BCR85170.1"/>
    </source>
</evidence>
<dbReference type="Pfam" id="PF00450">
    <property type="entry name" value="Peptidase_S10"/>
    <property type="match status" value="1"/>
</dbReference>
<keyword evidence="6" id="KW-0812">Transmembrane</keyword>
<feature type="chain" id="PRO_5031595253" description="Carboxypeptidase" evidence="15">
    <location>
        <begin position="22"/>
        <end position="533"/>
    </location>
</feature>
<dbReference type="GeneID" id="66979529"/>
<reference evidence="16" key="1">
    <citation type="submission" date="2021-01" db="EMBL/GenBank/DDBJ databases">
        <authorList>
            <consortium name="Aspergillus chevalieri M1 genome sequencing consortium"/>
            <person name="Kazuki M."/>
            <person name="Futagami T."/>
        </authorList>
    </citation>
    <scope>NUCLEOTIDE SEQUENCE</scope>
    <source>
        <strain evidence="16">M1</strain>
    </source>
</reference>
<evidence type="ECO:0000256" key="10">
    <source>
        <dbReference type="ARBA" id="ARBA00022989"/>
    </source>
</evidence>
<keyword evidence="17" id="KW-1185">Reference proteome</keyword>
<dbReference type="GO" id="GO:0006508">
    <property type="term" value="P:proteolysis"/>
    <property type="evidence" value="ECO:0007669"/>
    <property type="project" value="UniProtKB-KW"/>
</dbReference>
<evidence type="ECO:0000256" key="9">
    <source>
        <dbReference type="ARBA" id="ARBA00022801"/>
    </source>
</evidence>
<evidence type="ECO:0000313" key="17">
    <source>
        <dbReference type="Proteomes" id="UP000637239"/>
    </source>
</evidence>
<dbReference type="RefSeq" id="XP_043133692.1">
    <property type="nucleotide sequence ID" value="XM_043284951.1"/>
</dbReference>
<evidence type="ECO:0000256" key="1">
    <source>
        <dbReference type="ARBA" id="ARBA00001003"/>
    </source>
</evidence>
<dbReference type="GO" id="GO:0004185">
    <property type="term" value="F:serine-type carboxypeptidase activity"/>
    <property type="evidence" value="ECO:0007669"/>
    <property type="project" value="UniProtKB-UniRule"/>
</dbReference>
<keyword evidence="8 15" id="KW-0732">Signal</keyword>
<dbReference type="SUPFAM" id="SSF53474">
    <property type="entry name" value="alpha/beta-Hydrolases"/>
    <property type="match status" value="1"/>
</dbReference>
<dbReference type="EMBL" id="AP024417">
    <property type="protein sequence ID" value="BCR85170.1"/>
    <property type="molecule type" value="Genomic_DNA"/>
</dbReference>
<protein>
    <recommendedName>
        <fullName evidence="15">Carboxypeptidase</fullName>
        <ecNumber evidence="15">3.4.16.-</ecNumber>
    </recommendedName>
</protein>
<reference evidence="16" key="2">
    <citation type="submission" date="2021-02" db="EMBL/GenBank/DDBJ databases">
        <title>Aspergillus chevalieri M1 genome sequence.</title>
        <authorList>
            <person name="Kadooka C."/>
            <person name="Mori K."/>
            <person name="Futagami T."/>
        </authorList>
    </citation>
    <scope>NUCLEOTIDE SEQUENCE</scope>
    <source>
        <strain evidence="16">M1</strain>
    </source>
</reference>
<keyword evidence="5 15" id="KW-0645">Protease</keyword>
<name>A0A7R7VI61_ASPCH</name>
<dbReference type="Proteomes" id="UP000637239">
    <property type="component" value="Chromosome 2"/>
</dbReference>
<dbReference type="KEGG" id="ache:ACHE_20628A"/>
<comment type="catalytic activity">
    <reaction evidence="1">
        <text>Preferential release of a C-terminal arginine or lysine residue.</text>
        <dbReference type="EC" id="3.4.16.6"/>
    </reaction>
</comment>
<dbReference type="InterPro" id="IPR029058">
    <property type="entry name" value="AB_hydrolase_fold"/>
</dbReference>
<dbReference type="PRINTS" id="PR00724">
    <property type="entry name" value="CRBOXYPTASEC"/>
</dbReference>
<evidence type="ECO:0000256" key="3">
    <source>
        <dbReference type="ARBA" id="ARBA00009431"/>
    </source>
</evidence>
<dbReference type="EC" id="3.4.16.-" evidence="15"/>
<dbReference type="GO" id="GO:0006915">
    <property type="term" value="P:apoptotic process"/>
    <property type="evidence" value="ECO:0007669"/>
    <property type="project" value="UniProtKB-KW"/>
</dbReference>
<comment type="subcellular location">
    <subcellularLocation>
        <location evidence="2">Golgi apparatus</location>
        <location evidence="2">trans-Golgi network membrane</location>
        <topology evidence="2">Single-pass type I membrane protein</topology>
    </subcellularLocation>
</comment>
<dbReference type="GO" id="GO:0005802">
    <property type="term" value="C:trans-Golgi network"/>
    <property type="evidence" value="ECO:0007669"/>
    <property type="project" value="TreeGrafter"/>
</dbReference>
<comment type="function">
    <text evidence="14">Protease with a carboxypeptidase B-like function involved in the C-terminal processing of the lysine and arginine residues from protein precursors. Promotes cell fusion and is involved in the programmed cell death.</text>
</comment>
<dbReference type="AlphaFoldDB" id="A0A7R7VI61"/>
<evidence type="ECO:0000256" key="5">
    <source>
        <dbReference type="ARBA" id="ARBA00022670"/>
    </source>
</evidence>
<dbReference type="Gene3D" id="3.40.50.1820">
    <property type="entry name" value="alpha/beta hydrolase"/>
    <property type="match status" value="1"/>
</dbReference>
<sequence length="533" mass="57974">MNIITFLFGFHALWTIQASLAARVDQAPSSISPFEVHSLPGAPSLPPSWAGRLPVPDVEEGNSLFFWLVEAEDSAYDDNLISQLIKYTFQKCKLIRLVWLNGGPGCSSLLGLTGGNGPMSFVGNSTKLESNPYSWSKLGHVLYIDQPVGTGYSTASDPYPVHDMDRVTSDFHAWLQSFLTQFSHLQSKRVHLIGESYAGFYIPYFASAIIDNQDSFPLDLASLSMGDPTIGDPAAMTSVMIGQYLESQKSALQIPDDIISAFTEGSEECGFDGIAQKLNTYPPKTGPIPIPGNPDNLYTLKGADALINGDDCYPHATDADGVLYSILNEADCLGSCATFNTAIDYLYTKNNCFDQYDISNCCDKISQFPILANYFGRADVQAALNIPPPSTDSPAHYSACSNNILAALTLSETATIPTSPTFSILPSILNNGSIAVHVYSGEYDFLLNHFGTELVLQNMTWNGAQGFVEKPSKAFYSDDAMPDDSEKGEDKNVAGTWGEERGLSYHFFHGAGHSVFAKKGREMFAFVRDVVVA</sequence>
<dbReference type="InterPro" id="IPR001563">
    <property type="entry name" value="Peptidase_S10"/>
</dbReference>
<keyword evidence="9 15" id="KW-0378">Hydrolase</keyword>
<dbReference type="PANTHER" id="PTHR11802">
    <property type="entry name" value="SERINE PROTEASE FAMILY S10 SERINE CARBOXYPEPTIDASE"/>
    <property type="match status" value="1"/>
</dbReference>
<evidence type="ECO:0000256" key="7">
    <source>
        <dbReference type="ARBA" id="ARBA00022703"/>
    </source>
</evidence>
<keyword evidence="11" id="KW-0333">Golgi apparatus</keyword>
<keyword evidence="13" id="KW-0325">Glycoprotein</keyword>
<evidence type="ECO:0000256" key="14">
    <source>
        <dbReference type="ARBA" id="ARBA00037042"/>
    </source>
</evidence>
<evidence type="ECO:0000256" key="2">
    <source>
        <dbReference type="ARBA" id="ARBA00004393"/>
    </source>
</evidence>
<evidence type="ECO:0000256" key="13">
    <source>
        <dbReference type="ARBA" id="ARBA00023180"/>
    </source>
</evidence>
<evidence type="ECO:0000256" key="8">
    <source>
        <dbReference type="ARBA" id="ARBA00022729"/>
    </source>
</evidence>
<keyword evidence="7" id="KW-0053">Apoptosis</keyword>
<keyword evidence="4 15" id="KW-0121">Carboxypeptidase</keyword>
<dbReference type="PANTHER" id="PTHR11802:SF190">
    <property type="entry name" value="PHEROMONE-PROCESSING CARBOXYPEPTIDASE KEX1"/>
    <property type="match status" value="1"/>
</dbReference>
<comment type="similarity">
    <text evidence="3 15">Belongs to the peptidase S10 family.</text>
</comment>
<dbReference type="PROSITE" id="PS00131">
    <property type="entry name" value="CARBOXYPEPT_SER_SER"/>
    <property type="match status" value="1"/>
</dbReference>
<gene>
    <name evidence="16" type="ORF">ACHE_20628A</name>
</gene>